<protein>
    <submittedName>
        <fullName evidence="1">Uncharacterized protein</fullName>
    </submittedName>
</protein>
<dbReference type="EMBL" id="JAGQLG010000047">
    <property type="protein sequence ID" value="MCA9382033.1"/>
    <property type="molecule type" value="Genomic_DNA"/>
</dbReference>
<reference evidence="1" key="1">
    <citation type="submission" date="2020-04" db="EMBL/GenBank/DDBJ databases">
        <authorList>
            <person name="Zhang T."/>
        </authorList>
    </citation>
    <scope>NUCLEOTIDE SEQUENCE</scope>
    <source>
        <strain evidence="1">HKST-UBA10</strain>
    </source>
</reference>
<comment type="caution">
    <text evidence="1">The sequence shown here is derived from an EMBL/GenBank/DDBJ whole genome shotgun (WGS) entry which is preliminary data.</text>
</comment>
<evidence type="ECO:0000313" key="2">
    <source>
        <dbReference type="Proteomes" id="UP000782843"/>
    </source>
</evidence>
<organism evidence="1 2">
    <name type="scientific">Candidatus Dojkabacteria bacterium</name>
    <dbReference type="NCBI Taxonomy" id="2099670"/>
    <lineage>
        <taxon>Bacteria</taxon>
        <taxon>Candidatus Dojkabacteria</taxon>
    </lineage>
</organism>
<dbReference type="Proteomes" id="UP000782843">
    <property type="component" value="Unassembled WGS sequence"/>
</dbReference>
<feature type="non-terminal residue" evidence="1">
    <location>
        <position position="220"/>
    </location>
</feature>
<proteinExistence type="predicted"/>
<reference evidence="1" key="2">
    <citation type="journal article" date="2021" name="Microbiome">
        <title>Successional dynamics and alternative stable states in a saline activated sludge microbial community over 9 years.</title>
        <authorList>
            <person name="Wang Y."/>
            <person name="Ye J."/>
            <person name="Ju F."/>
            <person name="Liu L."/>
            <person name="Boyd J.A."/>
            <person name="Deng Y."/>
            <person name="Parks D.H."/>
            <person name="Jiang X."/>
            <person name="Yin X."/>
            <person name="Woodcroft B.J."/>
            <person name="Tyson G.W."/>
            <person name="Hugenholtz P."/>
            <person name="Polz M.F."/>
            <person name="Zhang T."/>
        </authorList>
    </citation>
    <scope>NUCLEOTIDE SEQUENCE</scope>
    <source>
        <strain evidence="1">HKST-UBA10</strain>
    </source>
</reference>
<name>A0A955RHT1_9BACT</name>
<dbReference type="AlphaFoldDB" id="A0A955RHT1"/>
<sequence>MMQEKLSQEKSSNVSMLGAYMSVASAALQNGIVTDSRPVNFTALLDVIQTRRQELRVSSEPNNAMASALRSISGRAYMGGLSAIYAENRLNRGDEHWVTYTQNIIRSELGLSQESKITQDILFSYLDQRLEQERKQAFGPLDPGQIRETTVQKVSLKDKLKDAFMALFETRGRRRLVLASSIALTMTVLSPYMQTAIERINNIVSNKSTNVEASGAILDV</sequence>
<gene>
    <name evidence="1" type="ORF">KC660_01340</name>
</gene>
<evidence type="ECO:0000313" key="1">
    <source>
        <dbReference type="EMBL" id="MCA9382033.1"/>
    </source>
</evidence>
<accession>A0A955RHT1</accession>